<evidence type="ECO:0008006" key="3">
    <source>
        <dbReference type="Google" id="ProtNLM"/>
    </source>
</evidence>
<sequence>MPIESSSLSYPSVRAAELSGTSEKSAASAANQKTAAPRDEVILSAQTVKVSSAQAGRKIEEIYKHKVNEDYASDEYAVDFKDYFSVDDLSGLSDEQKRKIKEVIKEAVAVDKKVSEYRNTPEQYAQSFAQMKMKLDFIALHVVPDSFKEQMLAANTKFIGDKTDQFNQAMENFEQSVHTWAVHQSGPSAQKLMRSSAQELEALRSGSSAIQTMQTKYLKAADKVTESDSDQFVVNFKSALRSGADVQSDNLNQYAESTVSNNKYIGFLTDDWNALISSIGDFEQYLVPTTDHPLIDRQV</sequence>
<protein>
    <recommendedName>
        <fullName evidence="3">LXG domain-containing protein</fullName>
    </recommendedName>
</protein>
<evidence type="ECO:0000313" key="2">
    <source>
        <dbReference type="Proteomes" id="UP001203004"/>
    </source>
</evidence>
<accession>A0ABT0MD44</accession>
<reference evidence="1 2" key="1">
    <citation type="submission" date="2022-05" db="EMBL/GenBank/DDBJ databases">
        <title>Sporolactobacillus sp nov CPB3-1, isolated from tree bark (Mangifera indica L.).</title>
        <authorList>
            <person name="Phuengjayaem S."/>
            <person name="Tanasupawat S."/>
        </authorList>
    </citation>
    <scope>NUCLEOTIDE SEQUENCE [LARGE SCALE GENOMIC DNA]</scope>
    <source>
        <strain evidence="1 2">CPB3-1</strain>
    </source>
</reference>
<organism evidence="1 2">
    <name type="scientific">Sporolactobacillus mangiferae</name>
    <dbReference type="NCBI Taxonomy" id="2940498"/>
    <lineage>
        <taxon>Bacteria</taxon>
        <taxon>Bacillati</taxon>
        <taxon>Bacillota</taxon>
        <taxon>Bacilli</taxon>
        <taxon>Bacillales</taxon>
        <taxon>Sporolactobacillaceae</taxon>
        <taxon>Sporolactobacillus</taxon>
    </lineage>
</organism>
<comment type="caution">
    <text evidence="1">The sequence shown here is derived from an EMBL/GenBank/DDBJ whole genome shotgun (WGS) entry which is preliminary data.</text>
</comment>
<dbReference type="RefSeq" id="WP_249103097.1">
    <property type="nucleotide sequence ID" value="NZ_JAMAST010000022.1"/>
</dbReference>
<proteinExistence type="predicted"/>
<keyword evidence="2" id="KW-1185">Reference proteome</keyword>
<dbReference type="Proteomes" id="UP001203004">
    <property type="component" value="Unassembled WGS sequence"/>
</dbReference>
<name>A0ABT0MD44_9BACL</name>
<evidence type="ECO:0000313" key="1">
    <source>
        <dbReference type="EMBL" id="MCL1632787.1"/>
    </source>
</evidence>
<dbReference type="EMBL" id="JAMAST010000022">
    <property type="protein sequence ID" value="MCL1632787.1"/>
    <property type="molecule type" value="Genomic_DNA"/>
</dbReference>
<gene>
    <name evidence="1" type="ORF">M3N64_12735</name>
</gene>